<dbReference type="SUPFAM" id="SSF75005">
    <property type="entry name" value="Arabinanase/levansucrase/invertase"/>
    <property type="match status" value="1"/>
</dbReference>
<dbReference type="Proteomes" id="UP000484842">
    <property type="component" value="Unassembled WGS sequence"/>
</dbReference>
<feature type="active site" description="Proton acceptor" evidence="4">
    <location>
        <position position="58"/>
    </location>
</feature>
<dbReference type="GO" id="GO:0004553">
    <property type="term" value="F:hydrolase activity, hydrolyzing O-glycosyl compounds"/>
    <property type="evidence" value="ECO:0007669"/>
    <property type="project" value="InterPro"/>
</dbReference>
<dbReference type="GO" id="GO:0005975">
    <property type="term" value="P:carbohydrate metabolic process"/>
    <property type="evidence" value="ECO:0007669"/>
    <property type="project" value="InterPro"/>
</dbReference>
<reference evidence="8 9" key="1">
    <citation type="submission" date="2019-10" db="EMBL/GenBank/DDBJ databases">
        <title>Deinococcus sp. isolated from soil.</title>
        <authorList>
            <person name="Li Y."/>
            <person name="Wang J."/>
        </authorList>
    </citation>
    <scope>NUCLEOTIDE SEQUENCE [LARGE SCALE GENOMIC DNA]</scope>
    <source>
        <strain evidence="8 9">SDU3-2</strain>
    </source>
</reference>
<dbReference type="CDD" id="cd08999">
    <property type="entry name" value="GH43_ABN-like"/>
    <property type="match status" value="1"/>
</dbReference>
<comment type="caution">
    <text evidence="8">The sequence shown here is derived from an EMBL/GenBank/DDBJ whole genome shotgun (WGS) entry which is preliminary data.</text>
</comment>
<dbReference type="InterPro" id="IPR006710">
    <property type="entry name" value="Glyco_hydro_43"/>
</dbReference>
<accession>A0A7X1NVK7</accession>
<evidence type="ECO:0000256" key="3">
    <source>
        <dbReference type="ARBA" id="ARBA00023295"/>
    </source>
</evidence>
<dbReference type="PANTHER" id="PTHR42812:SF5">
    <property type="entry name" value="ENDO-ARABINASE"/>
    <property type="match status" value="1"/>
</dbReference>
<dbReference type="Gene3D" id="2.115.10.20">
    <property type="entry name" value="Glycosyl hydrolase domain, family 43"/>
    <property type="match status" value="1"/>
</dbReference>
<keyword evidence="7" id="KW-0732">Signal</keyword>
<feature type="active site" description="Proton donor" evidence="4">
    <location>
        <position position="229"/>
    </location>
</feature>
<evidence type="ECO:0000256" key="4">
    <source>
        <dbReference type="PIRSR" id="PIRSR606710-1"/>
    </source>
</evidence>
<dbReference type="Pfam" id="PF04616">
    <property type="entry name" value="Glyco_hydro_43"/>
    <property type="match status" value="1"/>
</dbReference>
<dbReference type="InterPro" id="IPR023296">
    <property type="entry name" value="Glyco_hydro_beta-prop_sf"/>
</dbReference>
<keyword evidence="3 6" id="KW-0326">Glycosidase</keyword>
<dbReference type="EMBL" id="WBSL01000002">
    <property type="protein sequence ID" value="MPY66586.1"/>
    <property type="molecule type" value="Genomic_DNA"/>
</dbReference>
<dbReference type="AlphaFoldDB" id="A0A7X1NVK7"/>
<dbReference type="RefSeq" id="WP_152870779.1">
    <property type="nucleotide sequence ID" value="NZ_WBSL01000002.1"/>
</dbReference>
<feature type="site" description="Important for catalytic activity, responsible for pKa modulation of the active site Glu and correct orientation of both the proton donor and substrate" evidence="5">
    <location>
        <position position="169"/>
    </location>
</feature>
<protein>
    <submittedName>
        <fullName evidence="8">Family 43 glycosylhydrolase</fullName>
    </submittedName>
</protein>
<feature type="chain" id="PRO_5031200390" evidence="7">
    <location>
        <begin position="28"/>
        <end position="350"/>
    </location>
</feature>
<proteinExistence type="inferred from homology"/>
<gene>
    <name evidence="8" type="ORF">F8S09_07735</name>
</gene>
<dbReference type="InterPro" id="IPR051795">
    <property type="entry name" value="Glycosyl_Hydrlase_43"/>
</dbReference>
<dbReference type="PANTHER" id="PTHR42812">
    <property type="entry name" value="BETA-XYLOSIDASE"/>
    <property type="match status" value="1"/>
</dbReference>
<evidence type="ECO:0000256" key="7">
    <source>
        <dbReference type="SAM" id="SignalP"/>
    </source>
</evidence>
<evidence type="ECO:0000313" key="9">
    <source>
        <dbReference type="Proteomes" id="UP000484842"/>
    </source>
</evidence>
<keyword evidence="9" id="KW-1185">Reference proteome</keyword>
<keyword evidence="2 6" id="KW-0378">Hydrolase</keyword>
<feature type="signal peptide" evidence="7">
    <location>
        <begin position="1"/>
        <end position="27"/>
    </location>
</feature>
<comment type="similarity">
    <text evidence="1 6">Belongs to the glycosyl hydrolase 43 family.</text>
</comment>
<evidence type="ECO:0000313" key="8">
    <source>
        <dbReference type="EMBL" id="MPY66586.1"/>
    </source>
</evidence>
<evidence type="ECO:0000256" key="1">
    <source>
        <dbReference type="ARBA" id="ARBA00009865"/>
    </source>
</evidence>
<evidence type="ECO:0000256" key="2">
    <source>
        <dbReference type="ARBA" id="ARBA00022801"/>
    </source>
</evidence>
<name>A0A7X1NVK7_9DEIO</name>
<evidence type="ECO:0000256" key="5">
    <source>
        <dbReference type="PIRSR" id="PIRSR606710-2"/>
    </source>
</evidence>
<sequence length="350" mass="37112">MGLNLRTPASPLLAALLLGLGTSGAPAGAGGSGPLAQARPAAKPATYTNPVIPDDFPDPFILRVGGTYYAYGTNSGGVDLPVLKSSDLVKWQRVGEGMGRLGAWATGGYTWAPEVARTSAGYVLYYTARHTESGRQCIGAAVSKLPTGPFNDTNKAPLVCQLDLGGSIDASPFQDKNGQRYLYWKNDGNCCNQFTGIWVQKLSADGLKLTGKATDLLYNGALWEGNLIEAPQVYARAGKYYLFYSAADYNSDTYAVGYAVASSPTGPFRKLSREEPWLATKGKVAGPGGQGIITDGKGNPWLYYHAWTAGQVGYENGGQRSMRIDALTWKNGLAVLKGPSLTPQVAPARP</sequence>
<evidence type="ECO:0000256" key="6">
    <source>
        <dbReference type="RuleBase" id="RU361187"/>
    </source>
</evidence>
<organism evidence="8 9">
    <name type="scientific">Deinococcus terrestris</name>
    <dbReference type="NCBI Taxonomy" id="2651870"/>
    <lineage>
        <taxon>Bacteria</taxon>
        <taxon>Thermotogati</taxon>
        <taxon>Deinococcota</taxon>
        <taxon>Deinococci</taxon>
        <taxon>Deinococcales</taxon>
        <taxon>Deinococcaceae</taxon>
        <taxon>Deinococcus</taxon>
    </lineage>
</organism>